<protein>
    <submittedName>
        <fullName evidence="1">Uncharacterized protein</fullName>
    </submittedName>
</protein>
<dbReference type="EMBL" id="LNQE01001408">
    <property type="protein sequence ID" value="KUG17981.1"/>
    <property type="molecule type" value="Genomic_DNA"/>
</dbReference>
<gene>
    <name evidence="1" type="ORF">ASZ90_012333</name>
</gene>
<dbReference type="AlphaFoldDB" id="A0A0W8FAS3"/>
<organism evidence="1">
    <name type="scientific">hydrocarbon metagenome</name>
    <dbReference type="NCBI Taxonomy" id="938273"/>
    <lineage>
        <taxon>unclassified sequences</taxon>
        <taxon>metagenomes</taxon>
        <taxon>ecological metagenomes</taxon>
    </lineage>
</organism>
<name>A0A0W8FAS3_9ZZZZ</name>
<proteinExistence type="predicted"/>
<sequence length="60" mass="6936">MSDRFDTVKQKLLQFRDQNDWAFRSTMNTGLKRIEPGMDIGVGLGEEWEMAERITRGEGS</sequence>
<reference evidence="1" key="1">
    <citation type="journal article" date="2015" name="Proc. Natl. Acad. Sci. U.S.A.">
        <title>Networks of energetic and metabolic interactions define dynamics in microbial communities.</title>
        <authorList>
            <person name="Embree M."/>
            <person name="Liu J.K."/>
            <person name="Al-Bassam M.M."/>
            <person name="Zengler K."/>
        </authorList>
    </citation>
    <scope>NUCLEOTIDE SEQUENCE</scope>
</reference>
<accession>A0A0W8FAS3</accession>
<evidence type="ECO:0000313" key="1">
    <source>
        <dbReference type="EMBL" id="KUG17981.1"/>
    </source>
</evidence>
<comment type="caution">
    <text evidence="1">The sequence shown here is derived from an EMBL/GenBank/DDBJ whole genome shotgun (WGS) entry which is preliminary data.</text>
</comment>